<accession>A0A8S1M1N9</accession>
<comment type="caution">
    <text evidence="3">The sequence shown here is derived from an EMBL/GenBank/DDBJ whole genome shotgun (WGS) entry which is preliminary data.</text>
</comment>
<evidence type="ECO:0000313" key="4">
    <source>
        <dbReference type="Proteomes" id="UP000692954"/>
    </source>
</evidence>
<feature type="compositionally biased region" description="Pro residues" evidence="2">
    <location>
        <begin position="437"/>
        <end position="455"/>
    </location>
</feature>
<dbReference type="AlphaFoldDB" id="A0A8S1M1N9"/>
<feature type="region of interest" description="Disordered" evidence="2">
    <location>
        <begin position="427"/>
        <end position="455"/>
    </location>
</feature>
<name>A0A8S1M1N9_9CILI</name>
<gene>
    <name evidence="3" type="ORF">PSON_ATCC_30995.1.T0280221</name>
</gene>
<keyword evidence="4" id="KW-1185">Reference proteome</keyword>
<protein>
    <recommendedName>
        <fullName evidence="5">TLDc domain-containing protein</fullName>
    </recommendedName>
</protein>
<dbReference type="EMBL" id="CAJJDN010000028">
    <property type="protein sequence ID" value="CAD8071703.1"/>
    <property type="molecule type" value="Genomic_DNA"/>
</dbReference>
<evidence type="ECO:0000256" key="2">
    <source>
        <dbReference type="SAM" id="MobiDB-lite"/>
    </source>
</evidence>
<dbReference type="OrthoDB" id="306986at2759"/>
<evidence type="ECO:0000313" key="3">
    <source>
        <dbReference type="EMBL" id="CAD8071703.1"/>
    </source>
</evidence>
<organism evidence="3 4">
    <name type="scientific">Paramecium sonneborni</name>
    <dbReference type="NCBI Taxonomy" id="65129"/>
    <lineage>
        <taxon>Eukaryota</taxon>
        <taxon>Sar</taxon>
        <taxon>Alveolata</taxon>
        <taxon>Ciliophora</taxon>
        <taxon>Intramacronucleata</taxon>
        <taxon>Oligohymenophorea</taxon>
        <taxon>Peniculida</taxon>
        <taxon>Parameciidae</taxon>
        <taxon>Paramecium</taxon>
    </lineage>
</organism>
<evidence type="ECO:0000256" key="1">
    <source>
        <dbReference type="SAM" id="Coils"/>
    </source>
</evidence>
<keyword evidence="1" id="KW-0175">Coiled coil</keyword>
<sequence length="455" mass="53844">MQPPQPPKVPPQPQKVMCDQKKDQEAKYVGFPYQKPPMFMSKKYFKKEVESNKKLLYFKLEDITKDWQNAFLYFDRDYLNPLNYYCKYIKDQSFFVTEEEIDQAIDKLQEEILFKTDQMREELKKQLAEHQKYYKEKVLTYNQPYSKIQNSYENFVNCLLTHKYDNLQSQQNLKKSVTDLGNIITKSLGVSEFKQDPIVEKTDNLRKNQTKFINKNIWDHYQNKILSELKSLQDNYISHNSFTETSIPNQDYIFEIFQKIKEDKEYKDNPSYLRHELKDKLVMLFKTTNQGLFKELQNQKEDLKNNITIALIKTSTDQSIGFYHNGKRKETSLLFSLTKRIAFNVKANQELKIADDEHAKISLQFGRDLVIPNDFKDCTSQLGDAFDLRGEGEKIGNLEEFLGNGIHFDIEYFELYKVNDPDLAKQPLRQTYNQPPNTMPFQPPYQYPPPPGSKP</sequence>
<evidence type="ECO:0008006" key="5">
    <source>
        <dbReference type="Google" id="ProtNLM"/>
    </source>
</evidence>
<feature type="coiled-coil region" evidence="1">
    <location>
        <begin position="105"/>
        <end position="136"/>
    </location>
</feature>
<proteinExistence type="predicted"/>
<dbReference type="Proteomes" id="UP000692954">
    <property type="component" value="Unassembled WGS sequence"/>
</dbReference>
<reference evidence="3" key="1">
    <citation type="submission" date="2021-01" db="EMBL/GenBank/DDBJ databases">
        <authorList>
            <consortium name="Genoscope - CEA"/>
            <person name="William W."/>
        </authorList>
    </citation>
    <scope>NUCLEOTIDE SEQUENCE</scope>
</reference>